<dbReference type="EMBL" id="CAXHTA020000007">
    <property type="protein sequence ID" value="CAL5222534.1"/>
    <property type="molecule type" value="Genomic_DNA"/>
</dbReference>
<dbReference type="PANTHER" id="PTHR36970:SF1">
    <property type="entry name" value="BESTROPHIN HOMOLOG"/>
    <property type="match status" value="1"/>
</dbReference>
<dbReference type="PANTHER" id="PTHR36970">
    <property type="entry name" value="UNNAMED PRODUCT"/>
    <property type="match status" value="1"/>
</dbReference>
<evidence type="ECO:0000313" key="4">
    <source>
        <dbReference type="Proteomes" id="UP001497392"/>
    </source>
</evidence>
<evidence type="ECO:0000256" key="1">
    <source>
        <dbReference type="SAM" id="MobiDB-lite"/>
    </source>
</evidence>
<evidence type="ECO:0000313" key="3">
    <source>
        <dbReference type="EMBL" id="CAL5222534.1"/>
    </source>
</evidence>
<feature type="region of interest" description="Disordered" evidence="1">
    <location>
        <begin position="347"/>
        <end position="430"/>
    </location>
</feature>
<dbReference type="Proteomes" id="UP001497392">
    <property type="component" value="Unassembled WGS sequence"/>
</dbReference>
<sequence>MALPGCLGMMKPVQPSTPASPTPRARSAPFSVHSRGVMLFDQHRFLDGKFIGLGIFRSLRDMSGSAFQLLMAQGWLSVWTTLITIISVFFFTYIEHGRTQYIDWSVASFMVFLPLLSTVWWTYQRREQALRDLAETKILLQHIALAHKDWLPSGALPLGHLNEAQAALHTLINGMRSYFLPPRFYSTEFPFTGLKLKMMRIAQDRAKQTRRITIAFHKLFRLSQVLQTSGLGDGHLSQLAAWSLQLQMAFERMSAIKEYRTPQGFRALARCYVTLFIPIFFGPYYANLRLGIGTPFAVIIAIVMNLATVAVLHTAMALEDPFDNQGLDGIYVDEALFEAEQAIQLTEEDLEPTSARADVSGKPGWMGTAPNNAGMRLQAGPPVPAGVGHSPSAARGPEPSVGDSVNELPSSTNGPDEAQVQRPGEMSASR</sequence>
<feature type="transmembrane region" description="Helical" evidence="2">
    <location>
        <begin position="69"/>
        <end position="94"/>
    </location>
</feature>
<keyword evidence="2" id="KW-0472">Membrane</keyword>
<keyword evidence="2" id="KW-1133">Transmembrane helix</keyword>
<comment type="caution">
    <text evidence="3">The sequence shown here is derived from an EMBL/GenBank/DDBJ whole genome shotgun (WGS) entry which is preliminary data.</text>
</comment>
<feature type="transmembrane region" description="Helical" evidence="2">
    <location>
        <begin position="267"/>
        <end position="286"/>
    </location>
</feature>
<proteinExistence type="predicted"/>
<accession>A0ABP1FRH4</accession>
<keyword evidence="4" id="KW-1185">Reference proteome</keyword>
<reference evidence="3 4" key="1">
    <citation type="submission" date="2024-06" db="EMBL/GenBank/DDBJ databases">
        <authorList>
            <person name="Kraege A."/>
            <person name="Thomma B."/>
        </authorList>
    </citation>
    <scope>NUCLEOTIDE SEQUENCE [LARGE SCALE GENOMIC DNA]</scope>
</reference>
<evidence type="ECO:0000256" key="2">
    <source>
        <dbReference type="SAM" id="Phobius"/>
    </source>
</evidence>
<protein>
    <submittedName>
        <fullName evidence="3">G4909 protein</fullName>
    </submittedName>
</protein>
<gene>
    <name evidence="3" type="primary">g4909</name>
    <name evidence="3" type="ORF">VP750_LOCUS4193</name>
</gene>
<organism evidence="3 4">
    <name type="scientific">Coccomyxa viridis</name>
    <dbReference type="NCBI Taxonomy" id="1274662"/>
    <lineage>
        <taxon>Eukaryota</taxon>
        <taxon>Viridiplantae</taxon>
        <taxon>Chlorophyta</taxon>
        <taxon>core chlorophytes</taxon>
        <taxon>Trebouxiophyceae</taxon>
        <taxon>Trebouxiophyceae incertae sedis</taxon>
        <taxon>Coccomyxaceae</taxon>
        <taxon>Coccomyxa</taxon>
    </lineage>
</organism>
<keyword evidence="2" id="KW-0812">Transmembrane</keyword>
<feature type="transmembrane region" description="Helical" evidence="2">
    <location>
        <begin position="292"/>
        <end position="312"/>
    </location>
</feature>
<feature type="transmembrane region" description="Helical" evidence="2">
    <location>
        <begin position="106"/>
        <end position="123"/>
    </location>
</feature>
<name>A0ABP1FRH4_9CHLO</name>